<organism evidence="2 3">
    <name type="scientific">Symbiodinium natans</name>
    <dbReference type="NCBI Taxonomy" id="878477"/>
    <lineage>
        <taxon>Eukaryota</taxon>
        <taxon>Sar</taxon>
        <taxon>Alveolata</taxon>
        <taxon>Dinophyceae</taxon>
        <taxon>Suessiales</taxon>
        <taxon>Symbiodiniaceae</taxon>
        <taxon>Symbiodinium</taxon>
    </lineage>
</organism>
<comment type="caution">
    <text evidence="2">The sequence shown here is derived from an EMBL/GenBank/DDBJ whole genome shotgun (WGS) entry which is preliminary data.</text>
</comment>
<sequence length="1187" mass="129368">MLEKELLPDIGRQYSLAQKMLDDAAKGFGSCKEPWNATQVSQVRDKHQSCRSDESNIFAQVKNTCDEAQALTEVKVKKCAKLKGVDTYPQEAPAVCDKDSSDVSYELHARRIRNFYMQKVHEWVVTEEACTNATQRATEKVNACQSGNETWRDKRSSCNAVQRTLDMSTCDAWTEYYHCSQNNSCLVEATTTYLDANTTATSMHRSMLLQWRAMKRIGCLLDALEHNKNADDLSDAITECRNKVHSVTSWALSYPYYKDWKPQLPSVGKVCEEPNFERPGKQSYKQAEYETLPTTAPADTCTADCCTRCWYFTCNSTTVPKPNQQQLTGFSQEECCAEPTNPAWKYDAWPQASCDMQCGLAAEYETRKLECWDLDSNLKLDESLCREVKPSTARTKCEETPKCGICEESDCSRGYVLKNLVPASCQGAMCTTAECCDKVCSAEDCPEGSTVRFPARICDGMTCSEAVCCSATKWKTGDWSNTGKCSTECGEVEKISNRTVTCEDGSGRAVEERFCAEAKPPSGKVACSATQACPEWIYSPWGNATYDCPEDCGQGQQTQERPVTCNEPDTGKVVADDLCKGPKPATARILCPATPLCVTTTSTSTSTTTTTTETTTTTTTGTTTSTTTIATCDFFLCPRGYLLKPVADRLDRCAGVCEVDECCNMASWVFENWDETKECSPSCGLATVEETRSVTCQVKATGKQMSRDTCQQAEPSSKRLVCPATADCDGCGSIWCGADSVPLPEAPNCGSSCTRELCCRKFATGFAALNVSENAAAAQNSAQVANQGSVGGSVEFDGEPAKPSEGGRSYHLGGKTGLLLGGTKSSEFTAVIYIKLQGSDNAQEETVMLKEGGPEDFGAWELVATPLKQLRIRSFKDSETQAAIGCLCLSSYADEWAAVTVRYDGKGKKIELIVNGKVCCEAAADADPSWSDAALLNGSAPVHLGLVPGSKRPGVVGEVSTVQLWDVVLADTDLSHITAQFSQAAAWSPAKNLRCQSNIIYSNSGVEFAGLFSTIEVRRKQLGRSMPTAVECSQRQKLATAEHASVEKPDLRAAQRGDLHQGGGMFARGLSLLYGWEAFKGWRHHRPCHQAARQAGALPCDLHGYPEEAVVAATGCHAQCHLRRCDHHQHHHQHNHSGPRVLQFLQLPCRCGSSGAYLAMLAVSVYTYVPSSRVGNLQPFWGSIMPL</sequence>
<dbReference type="OrthoDB" id="438872at2759"/>
<dbReference type="EMBL" id="CAJNDS010000209">
    <property type="protein sequence ID" value="CAE7028525.1"/>
    <property type="molecule type" value="Genomic_DNA"/>
</dbReference>
<keyword evidence="3" id="KW-1185">Reference proteome</keyword>
<protein>
    <submittedName>
        <fullName evidence="2">Adamts20 protein</fullName>
    </submittedName>
</protein>
<accession>A0A812I840</accession>
<dbReference type="Gene3D" id="2.60.120.200">
    <property type="match status" value="1"/>
</dbReference>
<evidence type="ECO:0000313" key="3">
    <source>
        <dbReference type="Proteomes" id="UP000604046"/>
    </source>
</evidence>
<evidence type="ECO:0000256" key="1">
    <source>
        <dbReference type="SAM" id="MobiDB-lite"/>
    </source>
</evidence>
<feature type="region of interest" description="Disordered" evidence="1">
    <location>
        <begin position="788"/>
        <end position="808"/>
    </location>
</feature>
<dbReference type="SUPFAM" id="SSF49899">
    <property type="entry name" value="Concanavalin A-like lectins/glucanases"/>
    <property type="match status" value="1"/>
</dbReference>
<dbReference type="InterPro" id="IPR013320">
    <property type="entry name" value="ConA-like_dom_sf"/>
</dbReference>
<feature type="region of interest" description="Disordered" evidence="1">
    <location>
        <begin position="603"/>
        <end position="622"/>
    </location>
</feature>
<reference evidence="2" key="1">
    <citation type="submission" date="2021-02" db="EMBL/GenBank/DDBJ databases">
        <authorList>
            <person name="Dougan E. K."/>
            <person name="Rhodes N."/>
            <person name="Thang M."/>
            <person name="Chan C."/>
        </authorList>
    </citation>
    <scope>NUCLEOTIDE SEQUENCE</scope>
</reference>
<name>A0A812I840_9DINO</name>
<dbReference type="Proteomes" id="UP000604046">
    <property type="component" value="Unassembled WGS sequence"/>
</dbReference>
<dbReference type="AlphaFoldDB" id="A0A812I840"/>
<gene>
    <name evidence="2" type="primary">Adamts20</name>
    <name evidence="2" type="ORF">SNAT2548_LOCUS3418</name>
</gene>
<proteinExistence type="predicted"/>
<evidence type="ECO:0000313" key="2">
    <source>
        <dbReference type="EMBL" id="CAE7028525.1"/>
    </source>
</evidence>